<keyword evidence="1" id="KW-0812">Transmembrane</keyword>
<dbReference type="RefSeq" id="WP_121605371.1">
    <property type="nucleotide sequence ID" value="NZ_BAAACY010000171.1"/>
</dbReference>
<evidence type="ECO:0000313" key="2">
    <source>
        <dbReference type="EMBL" id="MBR7797848.1"/>
    </source>
</evidence>
<feature type="transmembrane region" description="Helical" evidence="1">
    <location>
        <begin position="32"/>
        <end position="60"/>
    </location>
</feature>
<evidence type="ECO:0000256" key="1">
    <source>
        <dbReference type="SAM" id="Phobius"/>
    </source>
</evidence>
<protein>
    <submittedName>
        <fullName evidence="2">Uncharacterized protein</fullName>
    </submittedName>
</protein>
<feature type="transmembrane region" description="Helical" evidence="1">
    <location>
        <begin position="81"/>
        <end position="101"/>
    </location>
</feature>
<keyword evidence="1" id="KW-1133">Transmembrane helix</keyword>
<reference evidence="2" key="1">
    <citation type="submission" date="2021-04" db="EMBL/GenBank/DDBJ databases">
        <title>Isolation and polyphasic classification of algal microorganism.</title>
        <authorList>
            <person name="Wang S."/>
        </authorList>
    </citation>
    <scope>NUCLEOTIDE SEQUENCE</scope>
    <source>
        <strain evidence="2">720a</strain>
    </source>
</reference>
<gene>
    <name evidence="2" type="ORF">KCX74_17600</name>
</gene>
<comment type="caution">
    <text evidence="2">The sequence shown here is derived from an EMBL/GenBank/DDBJ whole genome shotgun (WGS) entry which is preliminary data.</text>
</comment>
<dbReference type="EMBL" id="JAGSOT010000072">
    <property type="protein sequence ID" value="MBR7797848.1"/>
    <property type="molecule type" value="Genomic_DNA"/>
</dbReference>
<dbReference type="AlphaFoldDB" id="A0A941E161"/>
<keyword evidence="3" id="KW-1185">Reference proteome</keyword>
<keyword evidence="1" id="KW-0472">Membrane</keyword>
<sequence length="108" mass="12334">MKNIGLIIITLCVIFGANWGIASMFDAEWIEFSFLIGLVFVVIIWFFTSSGGYTTNLVRMSVQSQTGMKMEEEKKQFTPSIVFYTAVGYLVISVIVTIYYYKDYFISS</sequence>
<organism evidence="2 3">
    <name type="scientific">Virgibacillus salarius</name>
    <dbReference type="NCBI Taxonomy" id="447199"/>
    <lineage>
        <taxon>Bacteria</taxon>
        <taxon>Bacillati</taxon>
        <taxon>Bacillota</taxon>
        <taxon>Bacilli</taxon>
        <taxon>Bacillales</taxon>
        <taxon>Bacillaceae</taxon>
        <taxon>Virgibacillus</taxon>
    </lineage>
</organism>
<proteinExistence type="predicted"/>
<name>A0A941E161_9BACI</name>
<dbReference type="Proteomes" id="UP000675284">
    <property type="component" value="Unassembled WGS sequence"/>
</dbReference>
<accession>A0A941E161</accession>
<evidence type="ECO:0000313" key="3">
    <source>
        <dbReference type="Proteomes" id="UP000675284"/>
    </source>
</evidence>